<dbReference type="Proteomes" id="UP000192418">
    <property type="component" value="Unassembled WGS sequence"/>
</dbReference>
<keyword evidence="3 6" id="KW-0689">Ribosomal protein</keyword>
<dbReference type="GO" id="GO:0015934">
    <property type="term" value="C:large ribosomal subunit"/>
    <property type="evidence" value="ECO:0007669"/>
    <property type="project" value="InterPro"/>
</dbReference>
<dbReference type="NCBIfam" id="NF000955">
    <property type="entry name" value="PRK00099.1-1"/>
    <property type="match status" value="1"/>
</dbReference>
<dbReference type="Gene3D" id="6.10.250.290">
    <property type="match status" value="1"/>
</dbReference>
<proteinExistence type="inferred from homology"/>
<evidence type="ECO:0000256" key="2">
    <source>
        <dbReference type="ARBA" id="ARBA00008889"/>
    </source>
</evidence>
<accession>A0A1W1YJ39</accession>
<dbReference type="GO" id="GO:0006412">
    <property type="term" value="P:translation"/>
    <property type="evidence" value="ECO:0007669"/>
    <property type="project" value="UniProtKB-UniRule"/>
</dbReference>
<dbReference type="GO" id="GO:0003735">
    <property type="term" value="F:structural constituent of ribosome"/>
    <property type="evidence" value="ECO:0007669"/>
    <property type="project" value="InterPro"/>
</dbReference>
<name>A0A1W1YJ39_9BACT</name>
<comment type="subunit">
    <text evidence="6">Part of the ribosomal stalk of the 50S ribosomal subunit. The N-terminus interacts with L11 and the large rRNA to form the base of the stalk. The C-terminus forms an elongated spine to which L12 dimers bind in a sequential fashion forming a multimeric L10(L12)X complex.</text>
</comment>
<dbReference type="Gene3D" id="3.30.70.1730">
    <property type="match status" value="1"/>
</dbReference>
<evidence type="ECO:0000256" key="5">
    <source>
        <dbReference type="ARBA" id="ARBA00035202"/>
    </source>
</evidence>
<dbReference type="RefSeq" id="WP_332308485.1">
    <property type="nucleotide sequence ID" value="NZ_FWXY01000001.1"/>
</dbReference>
<dbReference type="AlphaFoldDB" id="A0A1W1YJ39"/>
<dbReference type="STRING" id="1121400.SAMN02746065_10172"/>
<comment type="similarity">
    <text evidence="2 6">Belongs to the universal ribosomal protein uL10 family.</text>
</comment>
<dbReference type="GO" id="GO:0070180">
    <property type="term" value="F:large ribosomal subunit rRNA binding"/>
    <property type="evidence" value="ECO:0007669"/>
    <property type="project" value="UniProtKB-UniRule"/>
</dbReference>
<keyword evidence="8" id="KW-1185">Reference proteome</keyword>
<dbReference type="InterPro" id="IPR002363">
    <property type="entry name" value="Ribosomal_uL10_CS_bac"/>
</dbReference>
<dbReference type="InterPro" id="IPR043141">
    <property type="entry name" value="Ribosomal_uL10-like_sf"/>
</dbReference>
<reference evidence="7 8" key="1">
    <citation type="submission" date="2017-04" db="EMBL/GenBank/DDBJ databases">
        <authorList>
            <person name="Afonso C.L."/>
            <person name="Miller P.J."/>
            <person name="Scott M.A."/>
            <person name="Spackman E."/>
            <person name="Goraichik I."/>
            <person name="Dimitrov K.M."/>
            <person name="Suarez D.L."/>
            <person name="Swayne D.E."/>
        </authorList>
    </citation>
    <scope>NUCLEOTIDE SEQUENCE [LARGE SCALE GENOMIC DNA]</scope>
    <source>
        <strain evidence="7 8">DSM 3385</strain>
    </source>
</reference>
<comment type="function">
    <text evidence="1 6">Forms part of the ribosomal stalk, playing a central role in the interaction of the ribosome with GTP-bound translation factors.</text>
</comment>
<dbReference type="HAMAP" id="MF_00362">
    <property type="entry name" value="Ribosomal_uL10"/>
    <property type="match status" value="1"/>
</dbReference>
<dbReference type="CDD" id="cd05797">
    <property type="entry name" value="Ribosomal_L10"/>
    <property type="match status" value="1"/>
</dbReference>
<keyword evidence="6" id="KW-0699">rRNA-binding</keyword>
<dbReference type="InterPro" id="IPR047865">
    <property type="entry name" value="Ribosomal_uL10_bac_type"/>
</dbReference>
<evidence type="ECO:0000313" key="7">
    <source>
        <dbReference type="EMBL" id="SMC36142.1"/>
    </source>
</evidence>
<dbReference type="InterPro" id="IPR022973">
    <property type="entry name" value="Ribosomal_uL10_bac"/>
</dbReference>
<dbReference type="PANTHER" id="PTHR11560">
    <property type="entry name" value="39S RIBOSOMAL PROTEIN L10, MITOCHONDRIAL"/>
    <property type="match status" value="1"/>
</dbReference>
<evidence type="ECO:0000256" key="4">
    <source>
        <dbReference type="ARBA" id="ARBA00023274"/>
    </source>
</evidence>
<sequence>MNLSEKKELVADLNARLAESQITVLVDYKGLDVESMTTLRAELRKEGASMEVVKNTLLSMAAKGTDVSVIDDAFKGPNAIITSKDDPVAPAKVLVKFAKDNDKLEIKTAAMNGKALSMDEIKALATMPSREVLLAQVLSAMNAVPTSMVRVLNGVPTALVNVMNAIKDQKEAA</sequence>
<keyword evidence="6" id="KW-0694">RNA-binding</keyword>
<dbReference type="SUPFAM" id="SSF160369">
    <property type="entry name" value="Ribosomal protein L10-like"/>
    <property type="match status" value="1"/>
</dbReference>
<dbReference type="Pfam" id="PF00466">
    <property type="entry name" value="Ribosomal_L10"/>
    <property type="match status" value="1"/>
</dbReference>
<evidence type="ECO:0000256" key="3">
    <source>
        <dbReference type="ARBA" id="ARBA00022980"/>
    </source>
</evidence>
<keyword evidence="4 6" id="KW-0687">Ribonucleoprotein</keyword>
<gene>
    <name evidence="6" type="primary">rplJ</name>
    <name evidence="7" type="ORF">SAMN02746065_10172</name>
</gene>
<evidence type="ECO:0000313" key="8">
    <source>
        <dbReference type="Proteomes" id="UP000192418"/>
    </source>
</evidence>
<protein>
    <recommendedName>
        <fullName evidence="5 6">Large ribosomal subunit protein uL10</fullName>
    </recommendedName>
</protein>
<organism evidence="7 8">
    <name type="scientific">Desulfocicer vacuolatum DSM 3385</name>
    <dbReference type="NCBI Taxonomy" id="1121400"/>
    <lineage>
        <taxon>Bacteria</taxon>
        <taxon>Pseudomonadati</taxon>
        <taxon>Thermodesulfobacteriota</taxon>
        <taxon>Desulfobacteria</taxon>
        <taxon>Desulfobacterales</taxon>
        <taxon>Desulfobacteraceae</taxon>
        <taxon>Desulfocicer</taxon>
    </lineage>
</organism>
<evidence type="ECO:0000256" key="1">
    <source>
        <dbReference type="ARBA" id="ARBA00002633"/>
    </source>
</evidence>
<dbReference type="EMBL" id="FWXY01000001">
    <property type="protein sequence ID" value="SMC36142.1"/>
    <property type="molecule type" value="Genomic_DNA"/>
</dbReference>
<dbReference type="PROSITE" id="PS01109">
    <property type="entry name" value="RIBOSOMAL_L10"/>
    <property type="match status" value="1"/>
</dbReference>
<dbReference type="InterPro" id="IPR001790">
    <property type="entry name" value="Ribosomal_uL10"/>
</dbReference>
<evidence type="ECO:0000256" key="6">
    <source>
        <dbReference type="HAMAP-Rule" id="MF_00362"/>
    </source>
</evidence>